<dbReference type="InterPro" id="IPR003188">
    <property type="entry name" value="PTS_IIA_lac/cel"/>
</dbReference>
<dbReference type="SUPFAM" id="SSF46973">
    <property type="entry name" value="Enzyme IIa from lactose specific PTS, IIa-lac"/>
    <property type="match status" value="1"/>
</dbReference>
<dbReference type="InterPro" id="IPR036542">
    <property type="entry name" value="PTS_IIA_lac/cel_sf"/>
</dbReference>
<dbReference type="AlphaFoldDB" id="A0A3S9H864"/>
<keyword evidence="4" id="KW-0598">Phosphotransferase system</keyword>
<dbReference type="PANTHER" id="PTHR34382">
    <property type="entry name" value="PTS SYSTEM N,N'-DIACETYLCHITOBIOSE-SPECIFIC EIIA COMPONENT"/>
    <property type="match status" value="1"/>
</dbReference>
<dbReference type="GO" id="GO:0046872">
    <property type="term" value="F:metal ion binding"/>
    <property type="evidence" value="ECO:0007669"/>
    <property type="project" value="UniProtKB-KW"/>
</dbReference>
<evidence type="ECO:0000256" key="5">
    <source>
        <dbReference type="PIRSR" id="PIRSR000699-1"/>
    </source>
</evidence>
<evidence type="ECO:0000256" key="1">
    <source>
        <dbReference type="ARBA" id="ARBA00022448"/>
    </source>
</evidence>
<evidence type="ECO:0000256" key="6">
    <source>
        <dbReference type="PIRSR" id="PIRSR000699-2"/>
    </source>
</evidence>
<comment type="cofactor">
    <cofactor evidence="6">
        <name>Mg(2+)</name>
        <dbReference type="ChEBI" id="CHEBI:18420"/>
    </cofactor>
    <text evidence="6">Binds 1 Mg(2+) ion per trimer.</text>
</comment>
<proteinExistence type="predicted"/>
<keyword evidence="6" id="KW-0460">Magnesium</keyword>
<gene>
    <name evidence="8" type="ORF">EJN90_02070</name>
</gene>
<dbReference type="PANTHER" id="PTHR34382:SF7">
    <property type="entry name" value="PTS SYSTEM N,N'-DIACETYLCHITOBIOSE-SPECIFIC EIIA COMPONENT"/>
    <property type="match status" value="1"/>
</dbReference>
<organism evidence="8 9">
    <name type="scientific">Jeotgalibaca ciconiae</name>
    <dbReference type="NCBI Taxonomy" id="2496265"/>
    <lineage>
        <taxon>Bacteria</taxon>
        <taxon>Bacillati</taxon>
        <taxon>Bacillota</taxon>
        <taxon>Bacilli</taxon>
        <taxon>Lactobacillales</taxon>
        <taxon>Carnobacteriaceae</taxon>
        <taxon>Jeotgalibaca</taxon>
    </lineage>
</organism>
<dbReference type="Pfam" id="PF02255">
    <property type="entry name" value="PTS_IIA"/>
    <property type="match status" value="1"/>
</dbReference>
<keyword evidence="1" id="KW-0813">Transport</keyword>
<dbReference type="CDD" id="cd00215">
    <property type="entry name" value="PTS_IIA_lac"/>
    <property type="match status" value="1"/>
</dbReference>
<dbReference type="EMBL" id="CP034465">
    <property type="protein sequence ID" value="AZP03552.1"/>
    <property type="molecule type" value="Genomic_DNA"/>
</dbReference>
<evidence type="ECO:0000256" key="4">
    <source>
        <dbReference type="ARBA" id="ARBA00022683"/>
    </source>
</evidence>
<dbReference type="OrthoDB" id="350602at2"/>
<sequence>MMAEPKNLEVIMQLIMHGGDAKGNAMEAIQEAKTGNFELAHEKIQAADEALVNAHRAQTGLLTQEASGDSVELSLLMVHGQDHLMTAIAFKDLANEIIELYEKIAEEK</sequence>
<feature type="active site" description="Tele-phosphohistidine intermediate" evidence="5">
    <location>
        <position position="79"/>
    </location>
</feature>
<keyword evidence="2" id="KW-0762">Sugar transport</keyword>
<dbReference type="KEGG" id="jeh:EJN90_02070"/>
<reference evidence="9" key="1">
    <citation type="submission" date="2018-12" db="EMBL/GenBank/DDBJ databases">
        <title>Complete genome sequencing of Jeotgalibaca sp. H21T32.</title>
        <authorList>
            <person name="Bae J.-W."/>
            <person name="Lee S.-Y."/>
        </authorList>
    </citation>
    <scope>NUCLEOTIDE SEQUENCE [LARGE SCALE GENOMIC DNA]</scope>
    <source>
        <strain evidence="9">H21T32</strain>
    </source>
</reference>
<evidence type="ECO:0000256" key="2">
    <source>
        <dbReference type="ARBA" id="ARBA00022597"/>
    </source>
</evidence>
<dbReference type="PROSITE" id="PS51095">
    <property type="entry name" value="PTS_EIIA_TYPE_3"/>
    <property type="match status" value="1"/>
</dbReference>
<dbReference type="GO" id="GO:0016740">
    <property type="term" value="F:transferase activity"/>
    <property type="evidence" value="ECO:0007669"/>
    <property type="project" value="UniProtKB-KW"/>
</dbReference>
<evidence type="ECO:0000313" key="8">
    <source>
        <dbReference type="EMBL" id="AZP03552.1"/>
    </source>
</evidence>
<keyword evidence="3" id="KW-0808">Transferase</keyword>
<keyword evidence="6" id="KW-0479">Metal-binding</keyword>
<evidence type="ECO:0000256" key="7">
    <source>
        <dbReference type="PROSITE-ProRule" id="PRU00418"/>
    </source>
</evidence>
<protein>
    <submittedName>
        <fullName evidence="8">PTS lactose/cellobiose transporter subunit IIA</fullName>
    </submittedName>
</protein>
<name>A0A3S9H864_9LACT</name>
<evidence type="ECO:0000313" key="9">
    <source>
        <dbReference type="Proteomes" id="UP000273326"/>
    </source>
</evidence>
<dbReference type="Gene3D" id="1.20.58.80">
    <property type="entry name" value="Phosphotransferase system, lactose/cellobiose-type IIA subunit"/>
    <property type="match status" value="1"/>
</dbReference>
<accession>A0A3S9H864</accession>
<evidence type="ECO:0000256" key="3">
    <source>
        <dbReference type="ARBA" id="ARBA00022679"/>
    </source>
</evidence>
<dbReference type="GO" id="GO:0009401">
    <property type="term" value="P:phosphoenolpyruvate-dependent sugar phosphotransferase system"/>
    <property type="evidence" value="ECO:0007669"/>
    <property type="project" value="UniProtKB-KW"/>
</dbReference>
<feature type="modified residue" description="Phosphohistidine; by HPr" evidence="7">
    <location>
        <position position="79"/>
    </location>
</feature>
<dbReference type="Proteomes" id="UP000273326">
    <property type="component" value="Chromosome"/>
</dbReference>
<feature type="binding site" evidence="6">
    <location>
        <position position="82"/>
    </location>
    <ligand>
        <name>Mg(2+)</name>
        <dbReference type="ChEBI" id="CHEBI:18420"/>
        <note>ligand shared between all trimeric partners</note>
    </ligand>
</feature>
<dbReference type="PIRSF" id="PIRSF000699">
    <property type="entry name" value="PTS_IILac_III"/>
    <property type="match status" value="1"/>
</dbReference>
<keyword evidence="9" id="KW-1185">Reference proteome</keyword>